<gene>
    <name evidence="3" type="ORF">KT71_08610</name>
</gene>
<dbReference type="Pfam" id="PF20469">
    <property type="entry name" value="OLD-like_TOPRIM"/>
    <property type="match status" value="1"/>
</dbReference>
<evidence type="ECO:0000313" key="3">
    <source>
        <dbReference type="EMBL" id="EAQ96104.1"/>
    </source>
</evidence>
<keyword evidence="4" id="KW-1185">Reference proteome</keyword>
<dbReference type="OrthoDB" id="3322489at2"/>
<dbReference type="GO" id="GO:0016887">
    <property type="term" value="F:ATP hydrolysis activity"/>
    <property type="evidence" value="ECO:0007669"/>
    <property type="project" value="InterPro"/>
</dbReference>
<comment type="caution">
    <text evidence="3">The sequence shown here is derived from an EMBL/GenBank/DDBJ whole genome shotgun (WGS) entry which is preliminary data.</text>
</comment>
<dbReference type="AlphaFoldDB" id="A4AD51"/>
<dbReference type="SUPFAM" id="SSF52540">
    <property type="entry name" value="P-loop containing nucleoside triphosphate hydrolases"/>
    <property type="match status" value="1"/>
</dbReference>
<dbReference type="HOGENOM" id="CLU_442623_0_0_6"/>
<dbReference type="InterPro" id="IPR034139">
    <property type="entry name" value="TOPRIM_OLD"/>
</dbReference>
<evidence type="ECO:0000313" key="4">
    <source>
        <dbReference type="Proteomes" id="UP000019205"/>
    </source>
</evidence>
<dbReference type="eggNOG" id="COG3593">
    <property type="taxonomic scope" value="Bacteria"/>
</dbReference>
<dbReference type="Gene3D" id="3.40.50.300">
    <property type="entry name" value="P-loop containing nucleotide triphosphate hydrolases"/>
    <property type="match status" value="1"/>
</dbReference>
<dbReference type="EMBL" id="AAOA02000003">
    <property type="protein sequence ID" value="EAQ96104.1"/>
    <property type="molecule type" value="Genomic_DNA"/>
</dbReference>
<dbReference type="InterPro" id="IPR027417">
    <property type="entry name" value="P-loop_NTPase"/>
</dbReference>
<reference evidence="3 4" key="2">
    <citation type="journal article" date="2009" name="PLoS ONE">
        <title>The photosynthetic apparatus and its regulation in the aerobic gammaproteobacterium Congregibacter litoralis gen. nov., sp. nov.</title>
        <authorList>
            <person name="Spring S."/>
            <person name="Lunsdorf H."/>
            <person name="Fuchs B.M."/>
            <person name="Tindall B.J."/>
        </authorList>
    </citation>
    <scope>NUCLEOTIDE SEQUENCE [LARGE SCALE GENOMIC DNA]</scope>
    <source>
        <strain evidence="3">KT71</strain>
    </source>
</reference>
<dbReference type="RefSeq" id="WP_008294152.1">
    <property type="nucleotide sequence ID" value="NZ_CM002299.1"/>
</dbReference>
<proteinExistence type="predicted"/>
<feature type="domain" description="OLD protein-like TOPRIM" evidence="2">
    <location>
        <begin position="352"/>
        <end position="418"/>
    </location>
</feature>
<organism evidence="3 4">
    <name type="scientific">Congregibacter litoralis KT71</name>
    <dbReference type="NCBI Taxonomy" id="314285"/>
    <lineage>
        <taxon>Bacteria</taxon>
        <taxon>Pseudomonadati</taxon>
        <taxon>Pseudomonadota</taxon>
        <taxon>Gammaproteobacteria</taxon>
        <taxon>Cellvibrionales</taxon>
        <taxon>Halieaceae</taxon>
        <taxon>Congregibacter</taxon>
    </lineage>
</organism>
<evidence type="ECO:0000259" key="2">
    <source>
        <dbReference type="Pfam" id="PF20469"/>
    </source>
</evidence>
<dbReference type="GO" id="GO:0005524">
    <property type="term" value="F:ATP binding"/>
    <property type="evidence" value="ECO:0007669"/>
    <property type="project" value="InterPro"/>
</dbReference>
<dbReference type="Pfam" id="PF13304">
    <property type="entry name" value="AAA_21"/>
    <property type="match status" value="1"/>
</dbReference>
<accession>A4AD51</accession>
<dbReference type="PANTHER" id="PTHR43581">
    <property type="entry name" value="ATP/GTP PHOSPHATASE"/>
    <property type="match status" value="1"/>
</dbReference>
<dbReference type="InterPro" id="IPR003959">
    <property type="entry name" value="ATPase_AAA_core"/>
</dbReference>
<dbReference type="Proteomes" id="UP000019205">
    <property type="component" value="Chromosome"/>
</dbReference>
<dbReference type="InterPro" id="IPR051396">
    <property type="entry name" value="Bact_Antivir_Def_Nuclease"/>
</dbReference>
<protein>
    <submittedName>
        <fullName evidence="3">AAA domain protein</fullName>
    </submittedName>
</protein>
<dbReference type="STRING" id="314285.KT71_08610"/>
<feature type="domain" description="ATPase AAA-type core" evidence="1">
    <location>
        <begin position="24"/>
        <end position="304"/>
    </location>
</feature>
<sequence length="617" mass="68169">MRITNLKIKNYRSIESLNTRLDSLTMLCGPNGSGKSNILKAITLAFSDISLDKRVVGQFVRDNITKSKLNSSASIQVELWFSDAPISVLAIAQETKVKPIVYKFKLTKSGNVTRKLGRIELDDESFKKLSEKFSIVYIPTIRDLENDGLRPFLELFKKTIQTARGGRELTRHLTDIKTTLSKKAALILGEQKAVVQNILNARAIELSTAEIELDDLYDNLKLQIKDSSRNTLPMEYLGTGHQSAVIINLYKQFGENSPGQTTYLFEEPDAHLHPPTIRAIGSQLDQISISSQVVVSTHSPILLSQLGLEKALHLKIDNNTGTKVADSNLSGLSQTQLNHRLLKYGLRVTEALFSKLVVIVEGGTDAIVVGRLIEIRSGKSSDQMDLLLVPATGKENIVDIAEILQKLGVKWIAIFDFDAALTTSSVPITLGGMGFPEVVDALDAIDNILADIDTHQKRGRKARTQFELIKKELEDGIPKSEFYDNSTLQDMMERVHKISGRSAAALKSAIRNGRIQVIRQILSARGIWLIRPDLEYTLVGRNNGNLPVIDPILRRFNKLNALPGSPGYERAVVNSLHSLSSAPEILVDVVDAVDSNGGFSRTDINLAVKQILKIARL</sequence>
<dbReference type="PANTHER" id="PTHR43581:SF4">
    <property type="entry name" value="ATP_GTP PHOSPHATASE"/>
    <property type="match status" value="1"/>
</dbReference>
<name>A4AD51_9GAMM</name>
<evidence type="ECO:0000259" key="1">
    <source>
        <dbReference type="Pfam" id="PF13304"/>
    </source>
</evidence>
<reference evidence="3 4" key="1">
    <citation type="journal article" date="2007" name="Proc. Natl. Acad. Sci. U.S.A.">
        <title>Characterization of a marine gammaproteobacterium capable of aerobic anoxygenic photosynthesis.</title>
        <authorList>
            <person name="Fuchs B.M."/>
            <person name="Spring S."/>
            <person name="Teeling H."/>
            <person name="Quast C."/>
            <person name="Wulf J."/>
            <person name="Schattenhofer M."/>
            <person name="Yan S."/>
            <person name="Ferriera S."/>
            <person name="Johnson J."/>
            <person name="Glockner F.O."/>
            <person name="Amann R."/>
        </authorList>
    </citation>
    <scope>NUCLEOTIDE SEQUENCE [LARGE SCALE GENOMIC DNA]</scope>
    <source>
        <strain evidence="3">KT71</strain>
    </source>
</reference>